<gene>
    <name evidence="2" type="ORF">SLITO_v1c10490</name>
</gene>
<dbReference type="InterPro" id="IPR035897">
    <property type="entry name" value="Toll_tir_struct_dom_sf"/>
</dbReference>
<dbReference type="AlphaFoldDB" id="A0A0K1W2V8"/>
<evidence type="ECO:0000313" key="3">
    <source>
        <dbReference type="Proteomes" id="UP000067476"/>
    </source>
</evidence>
<dbReference type="InterPro" id="IPR015032">
    <property type="entry name" value="ThsB__TIR-like_domain"/>
</dbReference>
<proteinExistence type="predicted"/>
<feature type="domain" description="Thoeris protein ThsB TIR-like" evidence="1">
    <location>
        <begin position="7"/>
        <end position="106"/>
    </location>
</feature>
<evidence type="ECO:0000313" key="2">
    <source>
        <dbReference type="EMBL" id="AKX34660.1"/>
    </source>
</evidence>
<name>A0A0K1W2V8_9MOLU</name>
<protein>
    <recommendedName>
        <fullName evidence="1">Thoeris protein ThsB TIR-like domain-containing protein</fullName>
    </recommendedName>
</protein>
<dbReference type="SUPFAM" id="SSF52200">
    <property type="entry name" value="Toll/Interleukin receptor TIR domain"/>
    <property type="match status" value="1"/>
</dbReference>
<dbReference type="Pfam" id="PF08937">
    <property type="entry name" value="ThsB_TIR"/>
    <property type="match status" value="1"/>
</dbReference>
<keyword evidence="3" id="KW-1185">Reference proteome</keyword>
<dbReference type="Proteomes" id="UP000067476">
    <property type="component" value="Chromosome"/>
</dbReference>
<dbReference type="EMBL" id="CP012357">
    <property type="protein sequence ID" value="AKX34660.1"/>
    <property type="molecule type" value="Genomic_DNA"/>
</dbReference>
<dbReference type="PATRIC" id="fig|216942.3.peg.1071"/>
<reference evidence="2 3" key="1">
    <citation type="journal article" date="2015" name="Genome Announc.">
        <title>Complete Genome Sequence of Spiroplasma litorale TN-1T (DSM 21781), a Bacterium Isolated from a Green-Eyed Horsefly (Tabanus nigrovittatus).</title>
        <authorList>
            <person name="Lo W.S."/>
            <person name="Lai Y.C."/>
            <person name="Lien Y.W."/>
            <person name="Wang T.H."/>
            <person name="Kuo C.H."/>
        </authorList>
    </citation>
    <scope>NUCLEOTIDE SEQUENCE [LARGE SCALE GENOMIC DNA]</scope>
    <source>
        <strain evidence="2 3">TN-1</strain>
    </source>
</reference>
<sequence>MNKHKVFISFKYEDIKYVKRLLKLNEQYEIFEDYSANDGDIDDSNLSDEQVRKIIRDEYIKSSSVMILLIGNEMRESNFVDWELLASMTDYPNYPSTGILIIQLPSSPIINRLNFSDIVKEVVNNKFPDTIWTPLERNQDILNRERKNLPIRLIDNLSKDDIKIDIINWNDLDLSTSYPNINKLQQLIDYAFSNRKQKYNISRPMQGRRVK</sequence>
<organism evidence="2 3">
    <name type="scientific">Spiroplasma litorale</name>
    <dbReference type="NCBI Taxonomy" id="216942"/>
    <lineage>
        <taxon>Bacteria</taxon>
        <taxon>Bacillati</taxon>
        <taxon>Mycoplasmatota</taxon>
        <taxon>Mollicutes</taxon>
        <taxon>Entomoplasmatales</taxon>
        <taxon>Spiroplasmataceae</taxon>
        <taxon>Spiroplasma</taxon>
    </lineage>
</organism>
<dbReference type="OrthoDB" id="9811746at2"/>
<dbReference type="KEGG" id="sll:SLITO_v1c10490"/>
<dbReference type="Gene3D" id="3.40.50.11200">
    <property type="match status" value="1"/>
</dbReference>
<evidence type="ECO:0000259" key="1">
    <source>
        <dbReference type="Pfam" id="PF08937"/>
    </source>
</evidence>
<dbReference type="RefSeq" id="WP_075058739.1">
    <property type="nucleotide sequence ID" value="NZ_CP012357.1"/>
</dbReference>
<accession>A0A0K1W2V8</accession>